<dbReference type="AlphaFoldDB" id="A0A1I3L2J5"/>
<evidence type="ECO:0000259" key="1">
    <source>
        <dbReference type="Pfam" id="PF09977"/>
    </source>
</evidence>
<name>A0A1I3L2J5_9RHOB</name>
<reference evidence="2 3" key="1">
    <citation type="submission" date="2016-10" db="EMBL/GenBank/DDBJ databases">
        <authorList>
            <person name="de Groot N.N."/>
        </authorList>
    </citation>
    <scope>NUCLEOTIDE SEQUENCE [LARGE SCALE GENOMIC DNA]</scope>
    <source>
        <strain evidence="2 3">CGMCC 1.11030</strain>
    </source>
</reference>
<sequence>MMMIVSGFTLDVANAYRIRALLQATADASALAAVRALPDEDAARDAALALARINMPPDEHGEVIRGPMVEIGSWRGETGRFVVGHPAADAVRVTAARGGDGGLPVPTFLVGLIGRDDWHVAASSTARARSSGSGQMTNLCPGALILSGDSIQAGGSNELREGTCVHGETGVHFGGGDRFEPGARVSAADADTIYIGHVVAGSAPREEVIAEQSLSPVITPQLPAMFDALWDTLYASSVSSYGGDLLPDFVKDPATGLARIQRVNQWWWTVQPGDLKPYTIYMVNHGMQLAGGVDAQNVAIIARGQIGVGGGPSLQFDKVFFFGSGMLNFSGDIGYGDPETWCEAGVYDAYLFSTDSISLGGWGGSSWVYGLMAAAPSIAPGGAMKSAGGLYLEADATIQLGGNIDIAGCPEALSGHYEQVVIEEGLPAVAGGTLVQ</sequence>
<feature type="domain" description="DUF2134" evidence="1">
    <location>
        <begin position="36"/>
        <end position="126"/>
    </location>
</feature>
<keyword evidence="3" id="KW-1185">Reference proteome</keyword>
<protein>
    <submittedName>
        <fullName evidence="2">Putative Tad-like Flp pilus-assembly</fullName>
    </submittedName>
</protein>
<evidence type="ECO:0000313" key="2">
    <source>
        <dbReference type="EMBL" id="SFI78939.1"/>
    </source>
</evidence>
<evidence type="ECO:0000313" key="3">
    <source>
        <dbReference type="Proteomes" id="UP000199377"/>
    </source>
</evidence>
<gene>
    <name evidence="2" type="ORF">SAMN05216258_109182</name>
</gene>
<proteinExistence type="predicted"/>
<dbReference type="InterPro" id="IPR018705">
    <property type="entry name" value="DUF2134_membrane"/>
</dbReference>
<dbReference type="Pfam" id="PF09977">
    <property type="entry name" value="Tad_C"/>
    <property type="match status" value="1"/>
</dbReference>
<dbReference type="Proteomes" id="UP000199377">
    <property type="component" value="Unassembled WGS sequence"/>
</dbReference>
<dbReference type="STRING" id="1114924.SAMN05216258_109182"/>
<dbReference type="EMBL" id="FOQH01000009">
    <property type="protein sequence ID" value="SFI78939.1"/>
    <property type="molecule type" value="Genomic_DNA"/>
</dbReference>
<accession>A0A1I3L2J5</accession>
<organism evidence="2 3">
    <name type="scientific">Albimonas pacifica</name>
    <dbReference type="NCBI Taxonomy" id="1114924"/>
    <lineage>
        <taxon>Bacteria</taxon>
        <taxon>Pseudomonadati</taxon>
        <taxon>Pseudomonadota</taxon>
        <taxon>Alphaproteobacteria</taxon>
        <taxon>Rhodobacterales</taxon>
        <taxon>Paracoccaceae</taxon>
        <taxon>Albimonas</taxon>
    </lineage>
</organism>